<dbReference type="InterPro" id="IPR048501">
    <property type="entry name" value="Legum_prodom"/>
</dbReference>
<dbReference type="GO" id="GO:0051603">
    <property type="term" value="P:proteolysis involved in protein catabolic process"/>
    <property type="evidence" value="ECO:0007669"/>
    <property type="project" value="TreeGrafter"/>
</dbReference>
<keyword evidence="12" id="KW-1185">Reference proteome</keyword>
<evidence type="ECO:0000256" key="8">
    <source>
        <dbReference type="PIRSR" id="PIRSR019663-1"/>
    </source>
</evidence>
<dbReference type="InterPro" id="IPR046427">
    <property type="entry name" value="Legumain_prodom_sf"/>
</dbReference>
<keyword evidence="6" id="KW-0378">Hydrolase</keyword>
<dbReference type="PANTHER" id="PTHR12000">
    <property type="entry name" value="HEMOGLOBINASE FAMILY MEMBER"/>
    <property type="match status" value="1"/>
</dbReference>
<sequence length="441" mass="49651">MKNSVLFLFFLFVVHLSLSHKIHNAFPNGGKAWALLVAGSSGFDNYRHQADICHAYQILHSNGIPDEQIVIMMVDDIAFNKKNPTPGKIINFPGGPNVYKGVPKDYTGSDVNPSVFLNVLKGNQTGVRGIGSEKVILSGPNDTIFVNFVDHGSPGYLSLQDKMLYADDLAYVLNDMASKQQFKKMLFYIEACYSGSMFDDILQDDLNILVMTAADPHESSFACFWDESIGTFLSDVFTSVWLNDSSREGSIEDINHQFEKVRTLTNTSHVEEYGDIDIGNTKLREFIGFHMERNLQEENISIAPNDVADNIDVPLIALSKKYDHEKNEKKKNLLKHKILLYSKMRKTIQTLVNRVLAATVIDWVQRIKIINSKSTLGTKNMPCYKRVIETFSSKCLSVTKNLYVRKHLYIFTNLCAAPNITTEAIVTGIHQSCKAPLTLKY</sequence>
<reference evidence="11" key="1">
    <citation type="submission" date="2022-01" db="UniProtKB">
        <authorList>
            <consortium name="EnsemblMetazoa"/>
        </authorList>
    </citation>
    <scope>IDENTIFICATION</scope>
</reference>
<dbReference type="PRINTS" id="PR00776">
    <property type="entry name" value="HEMOGLOBNASE"/>
</dbReference>
<protein>
    <recommendedName>
        <fullName evidence="3">legumain</fullName>
        <ecNumber evidence="3">3.4.22.34</ecNumber>
    </recommendedName>
</protein>
<accession>A0A8I6RAW3</accession>
<name>A0A8I6RAW3_CIMLE</name>
<dbReference type="FunFam" id="3.40.50.1460:FF:000006">
    <property type="entry name" value="Legumain"/>
    <property type="match status" value="1"/>
</dbReference>
<dbReference type="CDD" id="cd21115">
    <property type="entry name" value="legumain_C"/>
    <property type="match status" value="1"/>
</dbReference>
<dbReference type="GO" id="GO:0005773">
    <property type="term" value="C:vacuole"/>
    <property type="evidence" value="ECO:0007669"/>
    <property type="project" value="GOC"/>
</dbReference>
<dbReference type="Pfam" id="PF20985">
    <property type="entry name" value="Legum_prodom"/>
    <property type="match status" value="1"/>
</dbReference>
<dbReference type="KEGG" id="clec:106661504"/>
<feature type="chain" id="PRO_5035286538" description="legumain" evidence="9">
    <location>
        <begin position="20"/>
        <end position="441"/>
    </location>
</feature>
<evidence type="ECO:0000256" key="1">
    <source>
        <dbReference type="ARBA" id="ARBA00000810"/>
    </source>
</evidence>
<dbReference type="EnsemblMetazoa" id="XM_014384960.2">
    <property type="protein sequence ID" value="XP_014240446.1"/>
    <property type="gene ID" value="LOC106661504"/>
</dbReference>
<comment type="similarity">
    <text evidence="2">Belongs to the peptidase C13 family.</text>
</comment>
<feature type="signal peptide" evidence="9">
    <location>
        <begin position="1"/>
        <end position="19"/>
    </location>
</feature>
<feature type="domain" description="Legumain prodomain" evidence="10">
    <location>
        <begin position="344"/>
        <end position="433"/>
    </location>
</feature>
<evidence type="ECO:0000256" key="6">
    <source>
        <dbReference type="ARBA" id="ARBA00022801"/>
    </source>
</evidence>
<dbReference type="InterPro" id="IPR001096">
    <property type="entry name" value="Peptidase_C13"/>
</dbReference>
<keyword evidence="7" id="KW-0788">Thiol protease</keyword>
<dbReference type="GeneID" id="106661504"/>
<evidence type="ECO:0000256" key="7">
    <source>
        <dbReference type="ARBA" id="ARBA00022807"/>
    </source>
</evidence>
<dbReference type="PIRSF" id="PIRSF019663">
    <property type="entry name" value="Legumain"/>
    <property type="match status" value="1"/>
</dbReference>
<evidence type="ECO:0000313" key="12">
    <source>
        <dbReference type="Proteomes" id="UP000494040"/>
    </source>
</evidence>
<proteinExistence type="inferred from homology"/>
<dbReference type="Gene3D" id="3.40.50.1460">
    <property type="match status" value="1"/>
</dbReference>
<evidence type="ECO:0000256" key="9">
    <source>
        <dbReference type="SAM" id="SignalP"/>
    </source>
</evidence>
<evidence type="ECO:0000256" key="2">
    <source>
        <dbReference type="ARBA" id="ARBA00009941"/>
    </source>
</evidence>
<evidence type="ECO:0000313" key="11">
    <source>
        <dbReference type="EnsemblMetazoa" id="XP_014240446.1"/>
    </source>
</evidence>
<dbReference type="GO" id="GO:0006624">
    <property type="term" value="P:vacuolar protein processing"/>
    <property type="evidence" value="ECO:0007669"/>
    <property type="project" value="TreeGrafter"/>
</dbReference>
<dbReference type="EC" id="3.4.22.34" evidence="3"/>
<evidence type="ECO:0000256" key="5">
    <source>
        <dbReference type="ARBA" id="ARBA00022729"/>
    </source>
</evidence>
<dbReference type="RefSeq" id="XP_014240446.1">
    <property type="nucleotide sequence ID" value="XM_014384960.2"/>
</dbReference>
<dbReference type="PANTHER" id="PTHR12000:SF42">
    <property type="entry name" value="LEGUMAIN"/>
    <property type="match status" value="1"/>
</dbReference>
<comment type="catalytic activity">
    <reaction evidence="1">
        <text>Hydrolysis of proteins and small molecule substrates at -Asn-|-Xaa- bonds.</text>
        <dbReference type="EC" id="3.4.22.34"/>
    </reaction>
</comment>
<feature type="active site" evidence="8">
    <location>
        <position position="151"/>
    </location>
</feature>
<evidence type="ECO:0000256" key="4">
    <source>
        <dbReference type="ARBA" id="ARBA00022670"/>
    </source>
</evidence>
<keyword evidence="5 9" id="KW-0732">Signal</keyword>
<dbReference type="GO" id="GO:0004197">
    <property type="term" value="F:cysteine-type endopeptidase activity"/>
    <property type="evidence" value="ECO:0007669"/>
    <property type="project" value="UniProtKB-EC"/>
</dbReference>
<organism evidence="11 12">
    <name type="scientific">Cimex lectularius</name>
    <name type="common">Bed bug</name>
    <name type="synonym">Acanthia lectularia</name>
    <dbReference type="NCBI Taxonomy" id="79782"/>
    <lineage>
        <taxon>Eukaryota</taxon>
        <taxon>Metazoa</taxon>
        <taxon>Ecdysozoa</taxon>
        <taxon>Arthropoda</taxon>
        <taxon>Hexapoda</taxon>
        <taxon>Insecta</taxon>
        <taxon>Pterygota</taxon>
        <taxon>Neoptera</taxon>
        <taxon>Paraneoptera</taxon>
        <taxon>Hemiptera</taxon>
        <taxon>Heteroptera</taxon>
        <taxon>Panheteroptera</taxon>
        <taxon>Cimicomorpha</taxon>
        <taxon>Cimicidae</taxon>
        <taxon>Cimex</taxon>
    </lineage>
</organism>
<dbReference type="Proteomes" id="UP000494040">
    <property type="component" value="Unassembled WGS sequence"/>
</dbReference>
<dbReference type="OrthoDB" id="192611at2759"/>
<evidence type="ECO:0000256" key="3">
    <source>
        <dbReference type="ARBA" id="ARBA00012628"/>
    </source>
</evidence>
<dbReference type="Gene3D" id="1.10.132.130">
    <property type="match status" value="1"/>
</dbReference>
<keyword evidence="4" id="KW-0645">Protease</keyword>
<dbReference type="OMA" id="ACGRYNS"/>
<dbReference type="AlphaFoldDB" id="A0A8I6RAW3"/>
<feature type="active site" description="Nucleophile" evidence="8">
    <location>
        <position position="192"/>
    </location>
</feature>
<evidence type="ECO:0000259" key="10">
    <source>
        <dbReference type="Pfam" id="PF20985"/>
    </source>
</evidence>
<dbReference type="Pfam" id="PF01650">
    <property type="entry name" value="Peptidase_C13"/>
    <property type="match status" value="1"/>
</dbReference>